<keyword evidence="1" id="KW-0472">Membrane</keyword>
<proteinExistence type="predicted"/>
<evidence type="ECO:0000313" key="2">
    <source>
        <dbReference type="EMBL" id="KOF70773.1"/>
    </source>
</evidence>
<sequence>MNLNSSKDEYRAFIWSTTVLIILLQCTLIMSLRLNRYIFGSLNSDSCIDSIFFP</sequence>
<organism evidence="2">
    <name type="scientific">Octopus bimaculoides</name>
    <name type="common">California two-spotted octopus</name>
    <dbReference type="NCBI Taxonomy" id="37653"/>
    <lineage>
        <taxon>Eukaryota</taxon>
        <taxon>Metazoa</taxon>
        <taxon>Spiralia</taxon>
        <taxon>Lophotrochozoa</taxon>
        <taxon>Mollusca</taxon>
        <taxon>Cephalopoda</taxon>
        <taxon>Coleoidea</taxon>
        <taxon>Octopodiformes</taxon>
        <taxon>Octopoda</taxon>
        <taxon>Incirrata</taxon>
        <taxon>Octopodidae</taxon>
        <taxon>Octopus</taxon>
    </lineage>
</organism>
<dbReference type="EMBL" id="KQ424589">
    <property type="protein sequence ID" value="KOF70773.1"/>
    <property type="molecule type" value="Genomic_DNA"/>
</dbReference>
<protein>
    <submittedName>
        <fullName evidence="2">Uncharacterized protein</fullName>
    </submittedName>
</protein>
<keyword evidence="1" id="KW-1133">Transmembrane helix</keyword>
<name>A0A0L8G1J7_OCTBM</name>
<evidence type="ECO:0000256" key="1">
    <source>
        <dbReference type="SAM" id="Phobius"/>
    </source>
</evidence>
<gene>
    <name evidence="2" type="ORF">OCBIM_22002261mg</name>
</gene>
<accession>A0A0L8G1J7</accession>
<reference evidence="2" key="1">
    <citation type="submission" date="2015-07" db="EMBL/GenBank/DDBJ databases">
        <title>MeaNS - Measles Nucleotide Surveillance Program.</title>
        <authorList>
            <person name="Tran T."/>
            <person name="Druce J."/>
        </authorList>
    </citation>
    <scope>NUCLEOTIDE SEQUENCE</scope>
    <source>
        <strain evidence="2">UCB-OBI-ISO-001</strain>
        <tissue evidence="2">Gonad</tissue>
    </source>
</reference>
<feature type="transmembrane region" description="Helical" evidence="1">
    <location>
        <begin position="12"/>
        <end position="32"/>
    </location>
</feature>
<dbReference type="AlphaFoldDB" id="A0A0L8G1J7"/>
<keyword evidence="1" id="KW-0812">Transmembrane</keyword>